<sequence length="82" mass="8499">MQSPLHSLRQQSCILVDSYLIIIQKAGQSVTSPLKIGKLNLGSFACMAKDVIEAAKDVIEAAKDVIEAAVSTPVVAAGAGFA</sequence>
<protein>
    <submittedName>
        <fullName evidence="1">Uncharacterized protein</fullName>
    </submittedName>
</protein>
<reference evidence="1" key="1">
    <citation type="submission" date="2017-05" db="UniProtKB">
        <authorList>
            <consortium name="EnsemblMetazoa"/>
        </authorList>
    </citation>
    <scope>IDENTIFICATION</scope>
</reference>
<accession>A0A1X7VEY3</accession>
<dbReference type="AlphaFoldDB" id="A0A1X7VEY3"/>
<proteinExistence type="predicted"/>
<evidence type="ECO:0000313" key="1">
    <source>
        <dbReference type="EnsemblMetazoa" id="Aqu2.1.38294_001"/>
    </source>
</evidence>
<organism evidence="1">
    <name type="scientific">Amphimedon queenslandica</name>
    <name type="common">Sponge</name>
    <dbReference type="NCBI Taxonomy" id="400682"/>
    <lineage>
        <taxon>Eukaryota</taxon>
        <taxon>Metazoa</taxon>
        <taxon>Porifera</taxon>
        <taxon>Demospongiae</taxon>
        <taxon>Heteroscleromorpha</taxon>
        <taxon>Haplosclerida</taxon>
        <taxon>Niphatidae</taxon>
        <taxon>Amphimedon</taxon>
    </lineage>
</organism>
<name>A0A1X7VEY3_AMPQE</name>
<dbReference type="InParanoid" id="A0A1X7VEY3"/>
<dbReference type="EnsemblMetazoa" id="Aqu2.1.38294_001">
    <property type="protein sequence ID" value="Aqu2.1.38294_001"/>
    <property type="gene ID" value="Aqu2.1.38294"/>
</dbReference>